<dbReference type="GO" id="GO:0010241">
    <property type="term" value="P:ent-kaurene oxidation to kaurenoic acid"/>
    <property type="evidence" value="ECO:0007669"/>
    <property type="project" value="InterPro"/>
</dbReference>
<dbReference type="STRING" id="2094558.A0A315ACT5"/>
<name>A0A315ACT5_PRUYE</name>
<evidence type="ECO:0000256" key="2">
    <source>
        <dbReference type="ARBA" id="ARBA00010617"/>
    </source>
</evidence>
<comment type="subcellular location">
    <subcellularLocation>
        <location evidence="1">Membrane</location>
        <topology evidence="1">Single-pass membrane protein</topology>
    </subcellularLocation>
</comment>
<keyword evidence="4" id="KW-1133">Transmembrane helix</keyword>
<dbReference type="EMBL" id="PJQY01000373">
    <property type="protein sequence ID" value="PQQ12026.1"/>
    <property type="molecule type" value="Genomic_DNA"/>
</dbReference>
<gene>
    <name evidence="6" type="ORF">Pyn_39189</name>
</gene>
<dbReference type="PANTHER" id="PTHR47283">
    <property type="entry name" value="ENT-KAURENE OXIDASE, CHLOROPLASTIC"/>
    <property type="match status" value="1"/>
</dbReference>
<comment type="caution">
    <text evidence="6">The sequence shown here is derived from an EMBL/GenBank/DDBJ whole genome shotgun (WGS) entry which is preliminary data.</text>
</comment>
<dbReference type="GO" id="GO:0020037">
    <property type="term" value="F:heme binding"/>
    <property type="evidence" value="ECO:0007669"/>
    <property type="project" value="InterPro"/>
</dbReference>
<dbReference type="GO" id="GO:0016709">
    <property type="term" value="F:oxidoreductase activity, acting on paired donors, with incorporation or reduction of molecular oxygen, NAD(P)H as one donor, and incorporation of one atom of oxygen"/>
    <property type="evidence" value="ECO:0007669"/>
    <property type="project" value="TreeGrafter"/>
</dbReference>
<protein>
    <submittedName>
        <fullName evidence="6">Ent-kaurene oxidase chloroplastic-like</fullName>
    </submittedName>
</protein>
<evidence type="ECO:0000313" key="7">
    <source>
        <dbReference type="Proteomes" id="UP000250321"/>
    </source>
</evidence>
<keyword evidence="7" id="KW-1185">Reference proteome</keyword>
<dbReference type="OrthoDB" id="2789670at2759"/>
<organism evidence="6 7">
    <name type="scientific">Prunus yedoensis var. nudiflora</name>
    <dbReference type="NCBI Taxonomy" id="2094558"/>
    <lineage>
        <taxon>Eukaryota</taxon>
        <taxon>Viridiplantae</taxon>
        <taxon>Streptophyta</taxon>
        <taxon>Embryophyta</taxon>
        <taxon>Tracheophyta</taxon>
        <taxon>Spermatophyta</taxon>
        <taxon>Magnoliopsida</taxon>
        <taxon>eudicotyledons</taxon>
        <taxon>Gunneridae</taxon>
        <taxon>Pentapetalae</taxon>
        <taxon>rosids</taxon>
        <taxon>fabids</taxon>
        <taxon>Rosales</taxon>
        <taxon>Rosaceae</taxon>
        <taxon>Amygdaloideae</taxon>
        <taxon>Amygdaleae</taxon>
        <taxon>Prunus</taxon>
    </lineage>
</organism>
<dbReference type="Proteomes" id="UP000250321">
    <property type="component" value="Unassembled WGS sequence"/>
</dbReference>
<comment type="similarity">
    <text evidence="2">Belongs to the cytochrome P450 family.</text>
</comment>
<dbReference type="GO" id="GO:0009686">
    <property type="term" value="P:gibberellin biosynthetic process"/>
    <property type="evidence" value="ECO:0007669"/>
    <property type="project" value="InterPro"/>
</dbReference>
<sequence length="80" mass="9335">MLQALYAHVNQSPQEAVNFKKMFESELFGVSLKRNIEDSVYVEELGTTLSRDEIFKILVAVVLEGVLEVDWRDLFPYLRR</sequence>
<dbReference type="GO" id="GO:0005506">
    <property type="term" value="F:iron ion binding"/>
    <property type="evidence" value="ECO:0007669"/>
    <property type="project" value="InterPro"/>
</dbReference>
<dbReference type="InterPro" id="IPR044225">
    <property type="entry name" value="KO_chloroplastic"/>
</dbReference>
<proteinExistence type="inferred from homology"/>
<evidence type="ECO:0000256" key="4">
    <source>
        <dbReference type="ARBA" id="ARBA00022989"/>
    </source>
</evidence>
<dbReference type="PANTHER" id="PTHR47283:SF1">
    <property type="entry name" value="ENT-KAURENE OXIDASE, CHLOROPLASTIC"/>
    <property type="match status" value="1"/>
</dbReference>
<accession>A0A315ACT5</accession>
<dbReference type="GO" id="GO:0052615">
    <property type="term" value="F:ent-kaurene oxidase activity"/>
    <property type="evidence" value="ECO:0007669"/>
    <property type="project" value="InterPro"/>
</dbReference>
<evidence type="ECO:0000313" key="6">
    <source>
        <dbReference type="EMBL" id="PQQ12026.1"/>
    </source>
</evidence>
<keyword evidence="3" id="KW-0812">Transmembrane</keyword>
<evidence type="ECO:0000256" key="5">
    <source>
        <dbReference type="ARBA" id="ARBA00023136"/>
    </source>
</evidence>
<dbReference type="AlphaFoldDB" id="A0A315ACT5"/>
<dbReference type="GO" id="GO:0009707">
    <property type="term" value="C:chloroplast outer membrane"/>
    <property type="evidence" value="ECO:0007669"/>
    <property type="project" value="TreeGrafter"/>
</dbReference>
<keyword evidence="5" id="KW-0472">Membrane</keyword>
<evidence type="ECO:0000256" key="3">
    <source>
        <dbReference type="ARBA" id="ARBA00022692"/>
    </source>
</evidence>
<evidence type="ECO:0000256" key="1">
    <source>
        <dbReference type="ARBA" id="ARBA00004167"/>
    </source>
</evidence>
<reference evidence="6 7" key="1">
    <citation type="submission" date="2018-02" db="EMBL/GenBank/DDBJ databases">
        <title>Draft genome of wild Prunus yedoensis var. nudiflora.</title>
        <authorList>
            <person name="Baek S."/>
            <person name="Kim J.-H."/>
            <person name="Choi K."/>
            <person name="Kim G.-B."/>
            <person name="Cho A."/>
            <person name="Jang H."/>
            <person name="Shin C.-H."/>
            <person name="Yu H.-J."/>
            <person name="Mun J.-H."/>
        </authorList>
    </citation>
    <scope>NUCLEOTIDE SEQUENCE [LARGE SCALE GENOMIC DNA]</scope>
    <source>
        <strain evidence="7">cv. Jeju island</strain>
        <tissue evidence="6">Leaf</tissue>
    </source>
</reference>
<dbReference type="GO" id="GO:0005783">
    <property type="term" value="C:endoplasmic reticulum"/>
    <property type="evidence" value="ECO:0007669"/>
    <property type="project" value="TreeGrafter"/>
</dbReference>